<feature type="non-terminal residue" evidence="1">
    <location>
        <position position="1"/>
    </location>
</feature>
<protein>
    <recommendedName>
        <fullName evidence="2">Aryl sulfotransferase</fullName>
    </recommendedName>
</protein>
<accession>A0A0F9FBF2</accession>
<evidence type="ECO:0008006" key="2">
    <source>
        <dbReference type="Google" id="ProtNLM"/>
    </source>
</evidence>
<gene>
    <name evidence="1" type="ORF">LCGC14_1973600</name>
</gene>
<dbReference type="EMBL" id="LAZR01021951">
    <property type="protein sequence ID" value="KKL83553.1"/>
    <property type="molecule type" value="Genomic_DNA"/>
</dbReference>
<organism evidence="1">
    <name type="scientific">marine sediment metagenome</name>
    <dbReference type="NCBI Taxonomy" id="412755"/>
    <lineage>
        <taxon>unclassified sequences</taxon>
        <taxon>metagenomes</taxon>
        <taxon>ecological metagenomes</taxon>
    </lineage>
</organism>
<sequence length="92" mass="10523">KTLSPLIERIEWEYTADPPESFSCKFICGAQRLPNGNTLICEGGKSRLFEVTPDGRIVWDFVNPYRTEGASRSIYRCTRYSTEYVQPLLAGR</sequence>
<dbReference type="AlphaFoldDB" id="A0A0F9FBF2"/>
<name>A0A0F9FBF2_9ZZZZ</name>
<comment type="caution">
    <text evidence="1">The sequence shown here is derived from an EMBL/GenBank/DDBJ whole genome shotgun (WGS) entry which is preliminary data.</text>
</comment>
<proteinExistence type="predicted"/>
<reference evidence="1" key="1">
    <citation type="journal article" date="2015" name="Nature">
        <title>Complex archaea that bridge the gap between prokaryotes and eukaryotes.</title>
        <authorList>
            <person name="Spang A."/>
            <person name="Saw J.H."/>
            <person name="Jorgensen S.L."/>
            <person name="Zaremba-Niedzwiedzka K."/>
            <person name="Martijn J."/>
            <person name="Lind A.E."/>
            <person name="van Eijk R."/>
            <person name="Schleper C."/>
            <person name="Guy L."/>
            <person name="Ettema T.J."/>
        </authorList>
    </citation>
    <scope>NUCLEOTIDE SEQUENCE</scope>
</reference>
<evidence type="ECO:0000313" key="1">
    <source>
        <dbReference type="EMBL" id="KKL83553.1"/>
    </source>
</evidence>